<sequence length="155" mass="16522">MVCCCSRCGLELGADTDLVSVEVVTAAHVPADITSMPSRIRVGQHVPSRSTPLWVRPGPKSKLSEPGSIASMRQQSYMPPCVCPAVGGHTATLHTDEWSPAAYKRVVAVLIQAPSRASRGAEEKSNSSIKARINCSTVATHSSMKGLLFMPHQVN</sequence>
<dbReference type="EMBL" id="CAAALY010030783">
    <property type="protein sequence ID" value="VEL17029.1"/>
    <property type="molecule type" value="Genomic_DNA"/>
</dbReference>
<organism evidence="1 2">
    <name type="scientific">Protopolystoma xenopodis</name>
    <dbReference type="NCBI Taxonomy" id="117903"/>
    <lineage>
        <taxon>Eukaryota</taxon>
        <taxon>Metazoa</taxon>
        <taxon>Spiralia</taxon>
        <taxon>Lophotrochozoa</taxon>
        <taxon>Platyhelminthes</taxon>
        <taxon>Monogenea</taxon>
        <taxon>Polyopisthocotylea</taxon>
        <taxon>Polystomatidea</taxon>
        <taxon>Polystomatidae</taxon>
        <taxon>Protopolystoma</taxon>
    </lineage>
</organism>
<name>A0A3S5AI12_9PLAT</name>
<dbReference type="Proteomes" id="UP000784294">
    <property type="component" value="Unassembled WGS sequence"/>
</dbReference>
<proteinExistence type="predicted"/>
<comment type="caution">
    <text evidence="1">The sequence shown here is derived from an EMBL/GenBank/DDBJ whole genome shotgun (WGS) entry which is preliminary data.</text>
</comment>
<evidence type="ECO:0000313" key="2">
    <source>
        <dbReference type="Proteomes" id="UP000784294"/>
    </source>
</evidence>
<gene>
    <name evidence="1" type="ORF">PXEA_LOCUS10469</name>
</gene>
<dbReference type="AlphaFoldDB" id="A0A3S5AI12"/>
<keyword evidence="2" id="KW-1185">Reference proteome</keyword>
<reference evidence="1" key="1">
    <citation type="submission" date="2018-11" db="EMBL/GenBank/DDBJ databases">
        <authorList>
            <consortium name="Pathogen Informatics"/>
        </authorList>
    </citation>
    <scope>NUCLEOTIDE SEQUENCE</scope>
</reference>
<evidence type="ECO:0000313" key="1">
    <source>
        <dbReference type="EMBL" id="VEL17029.1"/>
    </source>
</evidence>
<protein>
    <submittedName>
        <fullName evidence="1">Uncharacterized protein</fullName>
    </submittedName>
</protein>
<accession>A0A3S5AI12</accession>